<evidence type="ECO:0000313" key="17">
    <source>
        <dbReference type="Proteomes" id="UP001331515"/>
    </source>
</evidence>
<dbReference type="SMART" id="SM00033">
    <property type="entry name" value="CH"/>
    <property type="match status" value="1"/>
</dbReference>
<dbReference type="Pfam" id="PF00307">
    <property type="entry name" value="CH"/>
    <property type="match status" value="1"/>
</dbReference>
<comment type="caution">
    <text evidence="16">The sequence shown here is derived from an EMBL/GenBank/DDBJ whole genome shotgun (WGS) entry which is preliminary data.</text>
</comment>
<evidence type="ECO:0000256" key="2">
    <source>
        <dbReference type="ARBA" id="ARBA00009452"/>
    </source>
</evidence>
<dbReference type="AlphaFoldDB" id="A0AAN8E7G2"/>
<dbReference type="EMBL" id="JAURVH010001515">
    <property type="protein sequence ID" value="KAK5933015.1"/>
    <property type="molecule type" value="Genomic_DNA"/>
</dbReference>
<accession>A0AAN8E7G2</accession>
<evidence type="ECO:0000256" key="7">
    <source>
        <dbReference type="ARBA" id="ARBA00022868"/>
    </source>
</evidence>
<name>A0AAN8E7G2_CHAGU</name>
<dbReference type="PROSITE" id="PS50021">
    <property type="entry name" value="CH"/>
    <property type="match status" value="1"/>
</dbReference>
<keyword evidence="10 13" id="KW-0206">Cytoskeleton</keyword>
<keyword evidence="17" id="KW-1185">Reference proteome</keyword>
<feature type="compositionally biased region" description="Low complexity" evidence="14">
    <location>
        <begin position="23"/>
        <end position="57"/>
    </location>
</feature>
<keyword evidence="11 13" id="KW-0131">Cell cycle</keyword>
<proteinExistence type="inferred from homology"/>
<dbReference type="PANTHER" id="PTHR23167">
    <property type="entry name" value="CALPONIN HOMOLOGY DOMAIN-CONTAINING PROTEIN DDB_G0272472-RELATED"/>
    <property type="match status" value="1"/>
</dbReference>
<evidence type="ECO:0000313" key="16">
    <source>
        <dbReference type="EMBL" id="KAK5933015.1"/>
    </source>
</evidence>
<dbReference type="GO" id="GO:0005819">
    <property type="term" value="C:spindle"/>
    <property type="evidence" value="ECO:0007669"/>
    <property type="project" value="UniProtKB-SubCell"/>
</dbReference>
<organism evidence="16 17">
    <name type="scientific">Champsocephalus gunnari</name>
    <name type="common">Mackerel icefish</name>
    <dbReference type="NCBI Taxonomy" id="52237"/>
    <lineage>
        <taxon>Eukaryota</taxon>
        <taxon>Metazoa</taxon>
        <taxon>Chordata</taxon>
        <taxon>Craniata</taxon>
        <taxon>Vertebrata</taxon>
        <taxon>Euteleostomi</taxon>
        <taxon>Actinopterygii</taxon>
        <taxon>Neopterygii</taxon>
        <taxon>Teleostei</taxon>
        <taxon>Neoteleostei</taxon>
        <taxon>Acanthomorphata</taxon>
        <taxon>Eupercaria</taxon>
        <taxon>Perciformes</taxon>
        <taxon>Notothenioidei</taxon>
        <taxon>Channichthyidae</taxon>
        <taxon>Champsocephalus</taxon>
    </lineage>
</organism>
<evidence type="ECO:0000256" key="4">
    <source>
        <dbReference type="ARBA" id="ARBA00015657"/>
    </source>
</evidence>
<evidence type="ECO:0000256" key="13">
    <source>
        <dbReference type="RuleBase" id="RU367063"/>
    </source>
</evidence>
<reference evidence="16 17" key="1">
    <citation type="journal article" date="2023" name="Mol. Biol. Evol.">
        <title>Genomics of Secondarily Temperate Adaptation in the Only Non-Antarctic Icefish.</title>
        <authorList>
            <person name="Rivera-Colon A.G."/>
            <person name="Rayamajhi N."/>
            <person name="Minhas B.F."/>
            <person name="Madrigal G."/>
            <person name="Bilyk K.T."/>
            <person name="Yoon V."/>
            <person name="Hune M."/>
            <person name="Gregory S."/>
            <person name="Cheng C.H.C."/>
            <person name="Catchen J.M."/>
        </authorList>
    </citation>
    <scope>NUCLEOTIDE SEQUENCE [LARGE SCALE GENOMIC DNA]</scope>
    <source>
        <tissue evidence="16">White muscle</tissue>
    </source>
</reference>
<dbReference type="InterPro" id="IPR050540">
    <property type="entry name" value="F-actin_Monoox_Mical"/>
</dbReference>
<dbReference type="InterPro" id="IPR001715">
    <property type="entry name" value="CH_dom"/>
</dbReference>
<evidence type="ECO:0000256" key="14">
    <source>
        <dbReference type="SAM" id="MobiDB-lite"/>
    </source>
</evidence>
<gene>
    <name evidence="16" type="ORF">CgunFtcFv8_004674</name>
</gene>
<evidence type="ECO:0000256" key="12">
    <source>
        <dbReference type="ARBA" id="ARBA00025131"/>
    </source>
</evidence>
<feature type="region of interest" description="Disordered" evidence="14">
    <location>
        <begin position="1"/>
        <end position="65"/>
    </location>
</feature>
<dbReference type="FunFam" id="1.10.418.10:FF:000020">
    <property type="entry name" value="Cytospin-A isoform 1"/>
    <property type="match status" value="1"/>
</dbReference>
<comment type="function">
    <text evidence="12 13">Involved in cytokinesis and spindle organization. May play a role in actin cytoskeleton organization and microtubule stabilization and hence required for proper cell adhesion and migration.</text>
</comment>
<keyword evidence="6 13" id="KW-0132">Cell division</keyword>
<evidence type="ECO:0000256" key="5">
    <source>
        <dbReference type="ARBA" id="ARBA00022490"/>
    </source>
</evidence>
<sequence length="183" mass="20450">MDSNKTISVSRRSSEEMKRDMSAPDSSSSSLMALSAASSPLSLSSSSPTASITPTARSRLREERKDPLSALAREYGGSKRNALLKWCQKKTEGYQKIDITNFSSSWNDGLAFCAVLHTYLPAHIPYQELGSQDKRRNFTLAFQAAESVGIKCTLDLNEMVHTERPDWQSVMTYVTAIYKYFET</sequence>
<feature type="compositionally biased region" description="Polar residues" evidence="14">
    <location>
        <begin position="1"/>
        <end position="11"/>
    </location>
</feature>
<evidence type="ECO:0000256" key="8">
    <source>
        <dbReference type="ARBA" id="ARBA00022949"/>
    </source>
</evidence>
<evidence type="ECO:0000259" key="15">
    <source>
        <dbReference type="PROSITE" id="PS50021"/>
    </source>
</evidence>
<dbReference type="GO" id="GO:0051301">
    <property type="term" value="P:cell division"/>
    <property type="evidence" value="ECO:0007669"/>
    <property type="project" value="UniProtKB-UniRule"/>
</dbReference>
<evidence type="ECO:0000256" key="10">
    <source>
        <dbReference type="ARBA" id="ARBA00023212"/>
    </source>
</evidence>
<protein>
    <recommendedName>
        <fullName evidence="4 13">Cytospin-A</fullName>
    </recommendedName>
</protein>
<evidence type="ECO:0000256" key="6">
    <source>
        <dbReference type="ARBA" id="ARBA00022618"/>
    </source>
</evidence>
<evidence type="ECO:0000256" key="11">
    <source>
        <dbReference type="ARBA" id="ARBA00023306"/>
    </source>
</evidence>
<dbReference type="PANTHER" id="PTHR23167:SF18">
    <property type="entry name" value="CYTOSPIN-A"/>
    <property type="match status" value="1"/>
</dbReference>
<dbReference type="SUPFAM" id="SSF47576">
    <property type="entry name" value="Calponin-homology domain, CH-domain"/>
    <property type="match status" value="1"/>
</dbReference>
<keyword evidence="7 13" id="KW-0303">Gap junction</keyword>
<comment type="similarity">
    <text evidence="2 13">Belongs to the cytospin-A family.</text>
</comment>
<evidence type="ECO:0000256" key="9">
    <source>
        <dbReference type="ARBA" id="ARBA00023054"/>
    </source>
</evidence>
<dbReference type="GO" id="GO:0005737">
    <property type="term" value="C:cytoplasm"/>
    <property type="evidence" value="ECO:0007669"/>
    <property type="project" value="UniProtKB-UniRule"/>
</dbReference>
<feature type="compositionally biased region" description="Basic and acidic residues" evidence="14">
    <location>
        <begin position="12"/>
        <end position="22"/>
    </location>
</feature>
<dbReference type="CDD" id="cd21199">
    <property type="entry name" value="CH_CYTS"/>
    <property type="match status" value="1"/>
</dbReference>
<keyword evidence="5 13" id="KW-0963">Cytoplasm</keyword>
<dbReference type="InterPro" id="IPR036872">
    <property type="entry name" value="CH_dom_sf"/>
</dbReference>
<dbReference type="Gene3D" id="1.10.418.10">
    <property type="entry name" value="Calponin-like domain"/>
    <property type="match status" value="1"/>
</dbReference>
<comment type="subcellular location">
    <subcellularLocation>
        <location evidence="1 13">Cytoplasm</location>
        <location evidence="1 13">Cytoskeleton</location>
        <location evidence="1 13">Spindle</location>
    </subcellularLocation>
    <subcellularLocation>
        <location evidence="13">Cytoplasm</location>
        <location evidence="13">Cytoskeleton</location>
    </subcellularLocation>
    <subcellularLocation>
        <location evidence="13">Cell junction</location>
        <location evidence="13">Gap junction</location>
    </subcellularLocation>
</comment>
<dbReference type="GO" id="GO:0005921">
    <property type="term" value="C:gap junction"/>
    <property type="evidence" value="ECO:0007669"/>
    <property type="project" value="UniProtKB-SubCell"/>
</dbReference>
<keyword evidence="9" id="KW-0175">Coiled coil</keyword>
<feature type="domain" description="Calponin-homology (CH)" evidence="15">
    <location>
        <begin position="77"/>
        <end position="182"/>
    </location>
</feature>
<comment type="subunit">
    <text evidence="3 13">May interact with both microtubules and actin cytoskeleton.</text>
</comment>
<evidence type="ECO:0000256" key="3">
    <source>
        <dbReference type="ARBA" id="ARBA00011235"/>
    </source>
</evidence>
<evidence type="ECO:0000256" key="1">
    <source>
        <dbReference type="ARBA" id="ARBA00004186"/>
    </source>
</evidence>
<dbReference type="Proteomes" id="UP001331515">
    <property type="component" value="Unassembled WGS sequence"/>
</dbReference>
<keyword evidence="8 13" id="KW-0965">Cell junction</keyword>